<comment type="caution">
    <text evidence="6">The sequence shown here is derived from an EMBL/GenBank/DDBJ whole genome shotgun (WGS) entry which is preliminary data.</text>
</comment>
<dbReference type="EMBL" id="JBHSEF010000016">
    <property type="protein sequence ID" value="MFC4354746.1"/>
    <property type="molecule type" value="Genomic_DNA"/>
</dbReference>
<dbReference type="Gene3D" id="3.10.105.10">
    <property type="entry name" value="Dipeptide-binding Protein, Domain 3"/>
    <property type="match status" value="1"/>
</dbReference>
<dbReference type="InterPro" id="IPR030678">
    <property type="entry name" value="Peptide/Ni-bd"/>
</dbReference>
<dbReference type="PANTHER" id="PTHR30290">
    <property type="entry name" value="PERIPLASMIC BINDING COMPONENT OF ABC TRANSPORTER"/>
    <property type="match status" value="1"/>
</dbReference>
<dbReference type="Pfam" id="PF00496">
    <property type="entry name" value="SBP_bac_5"/>
    <property type="match status" value="1"/>
</dbReference>
<dbReference type="PANTHER" id="PTHR30290:SF9">
    <property type="entry name" value="OLIGOPEPTIDE-BINDING PROTEIN APPA"/>
    <property type="match status" value="1"/>
</dbReference>
<dbReference type="Gene3D" id="3.40.190.10">
    <property type="entry name" value="Periplasmic binding protein-like II"/>
    <property type="match status" value="1"/>
</dbReference>
<protein>
    <submittedName>
        <fullName evidence="6">ABC transporter substrate-binding protein</fullName>
    </submittedName>
</protein>
<dbReference type="PROSITE" id="PS51257">
    <property type="entry name" value="PROKAR_LIPOPROTEIN"/>
    <property type="match status" value="1"/>
</dbReference>
<dbReference type="Proteomes" id="UP001595733">
    <property type="component" value="Unassembled WGS sequence"/>
</dbReference>
<evidence type="ECO:0000256" key="1">
    <source>
        <dbReference type="ARBA" id="ARBA00005695"/>
    </source>
</evidence>
<keyword evidence="3 4" id="KW-0732">Signal</keyword>
<feature type="domain" description="Solute-binding protein family 5" evidence="5">
    <location>
        <begin position="84"/>
        <end position="444"/>
    </location>
</feature>
<evidence type="ECO:0000259" key="5">
    <source>
        <dbReference type="Pfam" id="PF00496"/>
    </source>
</evidence>
<feature type="signal peptide" evidence="4">
    <location>
        <begin position="1"/>
        <end position="28"/>
    </location>
</feature>
<keyword evidence="7" id="KW-1185">Reference proteome</keyword>
<gene>
    <name evidence="6" type="ORF">ACFO0S_06690</name>
</gene>
<evidence type="ECO:0000256" key="4">
    <source>
        <dbReference type="SAM" id="SignalP"/>
    </source>
</evidence>
<evidence type="ECO:0000256" key="3">
    <source>
        <dbReference type="ARBA" id="ARBA00022729"/>
    </source>
</evidence>
<organism evidence="6 7">
    <name type="scientific">Chryseomicrobium palamuruense</name>
    <dbReference type="NCBI Taxonomy" id="682973"/>
    <lineage>
        <taxon>Bacteria</taxon>
        <taxon>Bacillati</taxon>
        <taxon>Bacillota</taxon>
        <taxon>Bacilli</taxon>
        <taxon>Bacillales</taxon>
        <taxon>Caryophanaceae</taxon>
        <taxon>Chryseomicrobium</taxon>
    </lineage>
</organism>
<dbReference type="RefSeq" id="WP_378141026.1">
    <property type="nucleotide sequence ID" value="NZ_JBHSEF010000016.1"/>
</dbReference>
<proteinExistence type="inferred from homology"/>
<evidence type="ECO:0000313" key="6">
    <source>
        <dbReference type="EMBL" id="MFC4354746.1"/>
    </source>
</evidence>
<name>A0ABV8UVG9_9BACL</name>
<dbReference type="PIRSF" id="PIRSF002741">
    <property type="entry name" value="MppA"/>
    <property type="match status" value="1"/>
</dbReference>
<comment type="similarity">
    <text evidence="1">Belongs to the bacterial solute-binding protein 5 family.</text>
</comment>
<keyword evidence="2" id="KW-0813">Transport</keyword>
<dbReference type="InterPro" id="IPR039424">
    <property type="entry name" value="SBP_5"/>
</dbReference>
<evidence type="ECO:0000256" key="2">
    <source>
        <dbReference type="ARBA" id="ARBA00022448"/>
    </source>
</evidence>
<evidence type="ECO:0000313" key="7">
    <source>
        <dbReference type="Proteomes" id="UP001595733"/>
    </source>
</evidence>
<dbReference type="SUPFAM" id="SSF53850">
    <property type="entry name" value="Periplasmic binding protein-like II"/>
    <property type="match status" value="1"/>
</dbReference>
<accession>A0ABV8UVG9</accession>
<dbReference type="InterPro" id="IPR000914">
    <property type="entry name" value="SBP_5_dom"/>
</dbReference>
<feature type="chain" id="PRO_5047539429" evidence="4">
    <location>
        <begin position="29"/>
        <end position="535"/>
    </location>
</feature>
<sequence length="535" mass="59632">MGKMKPFKIWSMLLVLLLVISACSPSESSETETSDGQAEASEGGTIVVTSVREPDTVDVQRTTWVDDANNHLYEPLLRFDFDGNIVPALAESYEVSTDGLVVSFTLREGATFHTGTPVTSDAVKISFERFIESSPTSYMIGPLKEIKVIDDRTFEFHFSEPFAPFLSNATVSYLAPLDPSVIGEYSEDLTDVASSAGILKVSEIKRGSSITYVPYENFNLGPAYSENKGAATFDEVVFRFISDDDTRLLEFKRGNSQIMMSVPPNYIKELEADPNVTLERTLANGHVYLGFNNQKPIFQDKNIRQAIALAVDRSTIVDFALEGSAQPIYGPLPPTIPGYSQTVEDEAAAKYARDLEEAKSLLAESGYTETNGDGFVVKDGKPLSIELWVTQEPTMQRIAQVLQNQLKEVGIEIRISVQEDATIRAQSPEGVHEMLLWTYGWYDADILNSMFGRGLSTRVHYQNDELISILEKARVVVDTDERMALYEEAQRIIVEEAPWVPLFVRENVLAHRDLEGLKIHPITGTIIWSDVKLKK</sequence>
<reference evidence="7" key="1">
    <citation type="journal article" date="2019" name="Int. J. Syst. Evol. Microbiol.">
        <title>The Global Catalogue of Microorganisms (GCM) 10K type strain sequencing project: providing services to taxonomists for standard genome sequencing and annotation.</title>
        <authorList>
            <consortium name="The Broad Institute Genomics Platform"/>
            <consortium name="The Broad Institute Genome Sequencing Center for Infectious Disease"/>
            <person name="Wu L."/>
            <person name="Ma J."/>
        </authorList>
    </citation>
    <scope>NUCLEOTIDE SEQUENCE [LARGE SCALE GENOMIC DNA]</scope>
    <source>
        <strain evidence="7">CCUG 50353</strain>
    </source>
</reference>